<dbReference type="PANTHER" id="PTHR46919:SF2">
    <property type="entry name" value="SACSIN"/>
    <property type="match status" value="1"/>
</dbReference>
<evidence type="ECO:0000313" key="3">
    <source>
        <dbReference type="EnsemblMetazoa" id="G11584.1:cds"/>
    </source>
</evidence>
<evidence type="ECO:0000256" key="1">
    <source>
        <dbReference type="SAM" id="MobiDB-lite"/>
    </source>
</evidence>
<feature type="region of interest" description="Disordered" evidence="1">
    <location>
        <begin position="2564"/>
        <end position="2596"/>
    </location>
</feature>
<organism evidence="3 4">
    <name type="scientific">Magallana gigas</name>
    <name type="common">Pacific oyster</name>
    <name type="synonym">Crassostrea gigas</name>
    <dbReference type="NCBI Taxonomy" id="29159"/>
    <lineage>
        <taxon>Eukaryota</taxon>
        <taxon>Metazoa</taxon>
        <taxon>Spiralia</taxon>
        <taxon>Lophotrochozoa</taxon>
        <taxon>Mollusca</taxon>
        <taxon>Bivalvia</taxon>
        <taxon>Autobranchia</taxon>
        <taxon>Pteriomorphia</taxon>
        <taxon>Ostreida</taxon>
        <taxon>Ostreoidea</taxon>
        <taxon>Ostreidae</taxon>
        <taxon>Magallana</taxon>
    </lineage>
</organism>
<reference evidence="3" key="1">
    <citation type="submission" date="2022-08" db="UniProtKB">
        <authorList>
            <consortium name="EnsemblMetazoa"/>
        </authorList>
    </citation>
    <scope>IDENTIFICATION</scope>
    <source>
        <strain evidence="3">05x7-T-G4-1.051#20</strain>
    </source>
</reference>
<evidence type="ECO:0000259" key="2">
    <source>
        <dbReference type="Pfam" id="PF25794"/>
    </source>
</evidence>
<proteinExistence type="predicted"/>
<dbReference type="SUPFAM" id="SSF46565">
    <property type="entry name" value="Chaperone J-domain"/>
    <property type="match status" value="1"/>
</dbReference>
<dbReference type="EnsemblMetazoa" id="G11584.1">
    <property type="protein sequence ID" value="G11584.1:cds"/>
    <property type="gene ID" value="G11584"/>
</dbReference>
<name>A0A8W8HXM2_MAGGI</name>
<protein>
    <recommendedName>
        <fullName evidence="2">Sacsin/Nov domain-containing protein</fullName>
    </recommendedName>
</protein>
<dbReference type="InterPro" id="IPR058210">
    <property type="entry name" value="SACS/Nov_dom"/>
</dbReference>
<evidence type="ECO:0000313" key="4">
    <source>
        <dbReference type="Proteomes" id="UP000005408"/>
    </source>
</evidence>
<dbReference type="Gene3D" id="1.10.287.110">
    <property type="entry name" value="DnaJ domain"/>
    <property type="match status" value="1"/>
</dbReference>
<feature type="region of interest" description="Disordered" evidence="1">
    <location>
        <begin position="2835"/>
        <end position="2866"/>
    </location>
</feature>
<dbReference type="InterPro" id="IPR036869">
    <property type="entry name" value="J_dom_sf"/>
</dbReference>
<feature type="compositionally biased region" description="Polar residues" evidence="1">
    <location>
        <begin position="2564"/>
        <end position="2595"/>
    </location>
</feature>
<dbReference type="PANTHER" id="PTHR46919">
    <property type="entry name" value="ZINC FINGER, C3HC4 TYPE (RING FINGER) FAMILY PROTEIN"/>
    <property type="match status" value="1"/>
</dbReference>
<dbReference type="Pfam" id="PF25794">
    <property type="entry name" value="SACS"/>
    <property type="match status" value="2"/>
</dbReference>
<dbReference type="SUPFAM" id="SSF55874">
    <property type="entry name" value="ATPase domain of HSP90 chaperone/DNA topoisomerase II/histidine kinase"/>
    <property type="match status" value="1"/>
</dbReference>
<sequence>MASCQGPALWAFNDALFSQKDLENITKLSGATKANDLTKVGKFGLGFCSVYNLTDVPSFITGSNMVIFDPHAKYIGKAVKRNNPGLKIDLTATKNKILIRRMKNQFKPFNGIFGCNLDTENPSFTGTLFRFPFRTNEQAVNSEISNKTYDEQEIKSMIQLFVKNVGNIILFTQHVKEIEFYHLPKESLTNNPILLHRVCRNENSSFDSNILQQFGSAMKNYQQDWRKCPEHVTQISLVTILTEATKQCRLFCKLKKDTSEAKWIISWASGTTVTLDMGGNMSHKGVLPLASTAMYLKENADILTCSPLKETPEGFYKESHIFCYLPLPVISPLPLHVNGSFAVSSNRRQLSLSTTDDKNDFENEWNAALLSDAVVNAYINLIESLNDIKILCEQYETIWPIVNKTHQCNLYNAFYKMFYVSIVQRDSKVFCGKKRWLPLSQCIFLDLDLQESVIGEIATVAATKYRENEQVFLISLKKQIVGGYIEMFGTLPEEIQSKIISFEDFFLDIFLKNIDDEFWTLEMIKNLVQFALEKRNKNICSQMETMKCIPTSPNGTLKMPKELVKRYDKVASLFCEEDERFPVKEFETYQIQSLLESMGMMTNELSDGLLIERITNVLREVGVMYTVQYSTVIQQLETICQNVNPESLPEASKQLLGNICRDIYSYLDNACRKKPLEEIKNLKNVPCLLIDDAFVRPNQTAFTIPVGCSPKLYGLDRIQWKRNEYFLKQIAVKKTFEKEDVLSVLNEMREENKGVLDEKSLVLACNLVELLANVLKKATPSEELKDICIPDENGVLSPIRTLCRDDSILLRKGKSLKFIHPRIRGKDAETLGVQSKISGSLVQNYIMKLKPFGQKEELSDRIKRILQQYPVSEAVLKEMLQNADDANASEVMFITDFNTYKTEKTFESKWHPLQGPALLVYNNSYFTDDDIAGIQHLGRGSKGDDPTKTGQYGVGFNAVYHITDVPSFLSKSPDKDCDTLCVMDPHCKYAPGADENSPGARFIDLDDLRKSFPDVFTCYHENTLLQSSGTLFRLPLRNMTFAKNSDLSKKIVTEESIQEMLKNLESDMQKSLLFLRNVRKITIASITNGKLIEHACTTLVISEEDQMCKSAFDKYVVEKGTQFKKRKEIFNMEQKDVQYNVTLRNNSHKDSRWCITQTFGFNSETRIPDSVQDAFDDDDLGLLPQGGVAMPLDTFALEQASAFCFLPLPCETGLTMHVNGHFSLDNESRRGLWKDDKKAYRTEWNNLLLCHIIAPIYAKAMESLQKIIGLDSPRRGHAVVMHDKIKKFHSFFPNIEKASGYYWRDFVRAVYNVIAKKQMRMFLSYRCVDQTDLEVVCFSLHEDNGNVLFVDTTKNNQDDEIIVISKNLGAKLVDTPSWVCASIESAEITLNKFHPKKLLGFLKSSSCKIKCLIENHRQLELKTSCLKTVRNVQICTEFCMKSENFFNNIEGIPLCLLETGYLVKFSFQQPVLLTSFPGLIPTSKSKLLHHELHYLLQNQELKCIEKLNIQRFVELLPFDIDYDLYRHKICQWNPNQSGIPNKIWLRSLWIFLQREMGDTRDQTQLKRILHPILPWTIIPTIRVCGKRLFGFVNEVKHELFPLENATQVINLSTFQSTLKESLKKLNLPSLNNDILPSTLPLHHLVCSQSRIEDVLECLFVHRHMIEKNDTLNVNDCDTILEYFAGGLNQILKMPNWQQYLHSLRKLPLFTTVHGEKIDLEENRDILALPQGLPSDGMNAWAEKTRKILLRQNNRIKCIYERFHVTEQSICEVYAVHILPYFHNIPKESRIKHLIYMRDNLLRHSGRYDNEQICLINALRLTPFVPLRDGGNKLASDFFSPFNELMALMCENSSQFPPKPFCSSDWKTFMTSAGMKTETTSDLFMKFALQQESEGRLGQAEHLEEKSKCLVRQLFISTNLRSIEFLERVGKIKFIVPYKIEDLYCKICSYPIDESNQLISFNSSVQSKFLLLAWTQQRLLPSWIDNDALSFNFNLSKLGVQKPTRNTVFKHIKTVCDHLGALSETSLTNKGLSQISKIMRTFYEYTIDPQVSSSLDVQAFQKMPFVFVSDFPGIFLCERFTLQLDKRYKMKPYLMALPDEYLNFIPLFEKLGASRQISSTTFVKILQQIHAIGDKLNANELAIAQSAIKYFFELLPAVDVSEGIENQTLFLLSREGKLIDSKSMVYINHFYFERILTKKHDFNVLSNIADMNNDVFEMKLKSLPPNIRPKCISDVIKIHVDTQKAQIWGNNASRDVNNFFKSDEFINGVFRLLNEEQLIQKMENYSNAKIAIIKENLCRIRLICAKGMQKVYKYEGKEIERQECLQHFELAEENGKTTCLIYADFVDENDAEKVVKKNIDFISRAIRQCTGCNFHKTADLLSMICLEVKNPDQIEILLDDRQVSSVQNRQRIDTFRFPKPGDVVEIRWHGILDNDFLSFEIGEFVAYISGMNERGDVEYRYAIIREVLPCLDGAKAQRRNICRRIMFKWHPDKHPDDVTRATKIFQYIRKIIQKLENGENVDVEDTKEPSNKKHPWSDDFFHEFDRCFRREQEYQRRSYNSHRYWSSNSSRTGYHGPQSSNTTYHSKTRTQNTYRPNPQPFRANIWLNEAKYDMRFVLKSETTDDSYFSWICFISFKAAEKALVAWQYNEDAKRVSRSENLSHLAQSCPEDLRQLATQLQNLTQGPQKTMYPDDSNHQPSKLYNKAQAIRASKLANQIIDKMVQPVVLKKRHSLKGLTLLPVIRKVKDGRLENVKELARISVGKRTEALQMRNIAKAVTEITGESMDELLELSVDIVTCKVCLVGKDIRDYDAAKLLLHYCVLAANERGQLKGQVLQDDEAAPSTSGAPAERDIQTEDNTVENEATPVKRRKTIDDMERRLLMLEKLEKEDVSKVKERVKALAAQQDPSEPLILITLDEFARLSRKLGDKDMEEDNGASVLINDNQVTAEFDKMVELYEKIRSGAIRVLGKVGECEMPHIVMPLTIEPSKPRLCHDDRFLNLIHISRSVDKWRSECHQQVMLSSDASLYKYGAVVEQDRNRYEISDFWEENDQRPIHLKEADAVHKVLLALGENLANSRVPVLTDNMAVLSVWQNQGEGTGR</sequence>
<dbReference type="Proteomes" id="UP000005408">
    <property type="component" value="Unassembled WGS sequence"/>
</dbReference>
<accession>A0A8W8HXM2</accession>
<dbReference type="InterPro" id="IPR036890">
    <property type="entry name" value="HATPase_C_sf"/>
</dbReference>
<keyword evidence="4" id="KW-1185">Reference proteome</keyword>
<feature type="domain" description="Sacsin/Nov" evidence="2">
    <location>
        <begin position="855"/>
        <end position="1090"/>
    </location>
</feature>
<dbReference type="SUPFAM" id="SSF81593">
    <property type="entry name" value="Nucleotidyltransferase substrate binding subunit/domain"/>
    <property type="match status" value="1"/>
</dbReference>
<feature type="domain" description="Sacsin/Nov" evidence="2">
    <location>
        <begin position="1"/>
        <end position="188"/>
    </location>
</feature>
<dbReference type="Gene3D" id="1.20.120.330">
    <property type="entry name" value="Nucleotidyltransferases domain 2"/>
    <property type="match status" value="1"/>
</dbReference>
<dbReference type="NCBIfam" id="NF047352">
    <property type="entry name" value="P_loop_sacsin"/>
    <property type="match status" value="1"/>
</dbReference>